<evidence type="ECO:0000256" key="2">
    <source>
        <dbReference type="ARBA" id="ARBA00022475"/>
    </source>
</evidence>
<feature type="transmembrane region" description="Helical" evidence="6">
    <location>
        <begin position="43"/>
        <end position="65"/>
    </location>
</feature>
<evidence type="ECO:0000256" key="1">
    <source>
        <dbReference type="ARBA" id="ARBA00004651"/>
    </source>
</evidence>
<sequence>MRRDRGHEADAPWQIPVRGWMDILGRAWKETGKKNLSLVAGGVTYYVLLALFPALAALISVYGLVGNPAEVTKIVQSLSGVLPPSTSTLIANNRTNSSPRRAGAWALVRLLAS</sequence>
<dbReference type="PANTHER" id="PTHR30213">
    <property type="entry name" value="INNER MEMBRANE PROTEIN YHJD"/>
    <property type="match status" value="1"/>
</dbReference>
<evidence type="ECO:0000256" key="6">
    <source>
        <dbReference type="SAM" id="Phobius"/>
    </source>
</evidence>
<keyword evidence="3 6" id="KW-0812">Transmembrane</keyword>
<evidence type="ECO:0000256" key="3">
    <source>
        <dbReference type="ARBA" id="ARBA00022692"/>
    </source>
</evidence>
<accession>A0ABS9DV50</accession>
<dbReference type="EMBL" id="JAKGBZ010000012">
    <property type="protein sequence ID" value="MCF3946613.1"/>
    <property type="molecule type" value="Genomic_DNA"/>
</dbReference>
<evidence type="ECO:0000256" key="4">
    <source>
        <dbReference type="ARBA" id="ARBA00022989"/>
    </source>
</evidence>
<evidence type="ECO:0000313" key="8">
    <source>
        <dbReference type="Proteomes" id="UP001521209"/>
    </source>
</evidence>
<evidence type="ECO:0000313" key="7">
    <source>
        <dbReference type="EMBL" id="MCF3946613.1"/>
    </source>
</evidence>
<dbReference type="InterPro" id="IPR017039">
    <property type="entry name" value="Virul_fac_BrkB"/>
</dbReference>
<dbReference type="Pfam" id="PF03631">
    <property type="entry name" value="Virul_fac_BrkB"/>
    <property type="match status" value="1"/>
</dbReference>
<keyword evidence="8" id="KW-1185">Reference proteome</keyword>
<keyword evidence="2" id="KW-1003">Cell membrane</keyword>
<comment type="caution">
    <text evidence="7">The sequence shown here is derived from an EMBL/GenBank/DDBJ whole genome shotgun (WGS) entry which is preliminary data.</text>
</comment>
<organism evidence="7 8">
    <name type="scientific">Acidiphilium iwatense</name>
    <dbReference type="NCBI Taxonomy" id="768198"/>
    <lineage>
        <taxon>Bacteria</taxon>
        <taxon>Pseudomonadati</taxon>
        <taxon>Pseudomonadota</taxon>
        <taxon>Alphaproteobacteria</taxon>
        <taxon>Acetobacterales</taxon>
        <taxon>Acidocellaceae</taxon>
        <taxon>Acidiphilium</taxon>
    </lineage>
</organism>
<gene>
    <name evidence="7" type="ORF">L2A60_07950</name>
</gene>
<dbReference type="Proteomes" id="UP001521209">
    <property type="component" value="Unassembled WGS sequence"/>
</dbReference>
<name>A0ABS9DV50_9PROT</name>
<protein>
    <submittedName>
        <fullName evidence="7">YihY/virulence factor BrkB family protein</fullName>
    </submittedName>
</protein>
<proteinExistence type="predicted"/>
<comment type="subcellular location">
    <subcellularLocation>
        <location evidence="1">Cell membrane</location>
        <topology evidence="1">Multi-pass membrane protein</topology>
    </subcellularLocation>
</comment>
<evidence type="ECO:0000256" key="5">
    <source>
        <dbReference type="ARBA" id="ARBA00023136"/>
    </source>
</evidence>
<dbReference type="PANTHER" id="PTHR30213:SF0">
    <property type="entry name" value="UPF0761 MEMBRANE PROTEIN YIHY"/>
    <property type="match status" value="1"/>
</dbReference>
<keyword evidence="5 6" id="KW-0472">Membrane</keyword>
<dbReference type="RefSeq" id="WP_235703850.1">
    <property type="nucleotide sequence ID" value="NZ_JAKGBZ010000012.1"/>
</dbReference>
<reference evidence="7 8" key="1">
    <citation type="submission" date="2022-01" db="EMBL/GenBank/DDBJ databases">
        <authorList>
            <person name="Won M."/>
            <person name="Kim S.-J."/>
            <person name="Kwon S.-W."/>
        </authorList>
    </citation>
    <scope>NUCLEOTIDE SEQUENCE [LARGE SCALE GENOMIC DNA]</scope>
    <source>
        <strain evidence="7 8">KCTC 23505</strain>
    </source>
</reference>
<keyword evidence="4 6" id="KW-1133">Transmembrane helix</keyword>